<dbReference type="PANTHER" id="PTHR21357">
    <property type="entry name" value="FAM172 FAMILY PROTEIN HOMOLOG CG10038"/>
    <property type="match status" value="1"/>
</dbReference>
<sequence length="271" mass="30664">MSSATWHDPGTDKTFHFDEHGMFVSEDGLGPQKGFKDDDEFSNWVHSYVIEEMKKLGLVEKCHPENGAPIYHTQNAFNSPEKLLILIQGTGRVRAGVWSVGVCAYAGLNAGSVLPDIIEAKKRNMEVIVLNPNDPRYSMFIERYKSNIGMVRHTLAIFEDLIIKGNPKRIYILCHSMGGECAIACLRKFPEWMLQHCRAIAMTDACESRVDIEGLKINTWCMKHIINWICSEEEANIKLPDGISSQHYSAGTKDHPLSTAKAWPFIWSFFD</sequence>
<dbReference type="OrthoDB" id="421951at2759"/>
<accession>A2DTM6</accession>
<dbReference type="GO" id="GO:0031048">
    <property type="term" value="P:regulatory ncRNA-mediated heterochromatin formation"/>
    <property type="evidence" value="ECO:0000318"/>
    <property type="project" value="GO_Central"/>
</dbReference>
<proteinExistence type="predicted"/>
<dbReference type="AlphaFoldDB" id="A2DTM6"/>
<dbReference type="EMBL" id="DS113245">
    <property type="protein sequence ID" value="EAY16173.1"/>
    <property type="molecule type" value="Genomic_DNA"/>
</dbReference>
<feature type="domain" description="Arb2" evidence="1">
    <location>
        <begin position="150"/>
        <end position="234"/>
    </location>
</feature>
<gene>
    <name evidence="2" type="ORF">TVAG_340670</name>
</gene>
<dbReference type="Proteomes" id="UP000001542">
    <property type="component" value="Unassembled WGS sequence"/>
</dbReference>
<evidence type="ECO:0000313" key="2">
    <source>
        <dbReference type="EMBL" id="EAY16173.1"/>
    </source>
</evidence>
<dbReference type="SUPFAM" id="SSF53474">
    <property type="entry name" value="alpha/beta-Hydrolases"/>
    <property type="match status" value="1"/>
</dbReference>
<dbReference type="RefSeq" id="XP_001328396.1">
    <property type="nucleotide sequence ID" value="XM_001328361.1"/>
</dbReference>
<keyword evidence="3" id="KW-1185">Reference proteome</keyword>
<dbReference type="GO" id="GO:0005634">
    <property type="term" value="C:nucleus"/>
    <property type="evidence" value="ECO:0000318"/>
    <property type="project" value="GO_Central"/>
</dbReference>
<organism evidence="2 3">
    <name type="scientific">Trichomonas vaginalis (strain ATCC PRA-98 / G3)</name>
    <dbReference type="NCBI Taxonomy" id="412133"/>
    <lineage>
        <taxon>Eukaryota</taxon>
        <taxon>Metamonada</taxon>
        <taxon>Parabasalia</taxon>
        <taxon>Trichomonadida</taxon>
        <taxon>Trichomonadidae</taxon>
        <taxon>Trichomonas</taxon>
    </lineage>
</organism>
<name>A2DTM6_TRIV3</name>
<dbReference type="Pfam" id="PF22749">
    <property type="entry name" value="Arb2"/>
    <property type="match status" value="2"/>
</dbReference>
<evidence type="ECO:0000259" key="1">
    <source>
        <dbReference type="Pfam" id="PF22749"/>
    </source>
</evidence>
<dbReference type="PANTHER" id="PTHR21357:SF4">
    <property type="entry name" value="FAM172 FAMILY PROTEIN HOMOLOG CG10038"/>
    <property type="match status" value="1"/>
</dbReference>
<dbReference type="VEuPathDB" id="TrichDB:TVAG_340670"/>
<dbReference type="eggNOG" id="KOG3967">
    <property type="taxonomic scope" value="Eukaryota"/>
</dbReference>
<dbReference type="InterPro" id="IPR048263">
    <property type="entry name" value="Arb2"/>
</dbReference>
<evidence type="ECO:0000313" key="3">
    <source>
        <dbReference type="Proteomes" id="UP000001542"/>
    </source>
</evidence>
<dbReference type="KEGG" id="tva:4774185"/>
<feature type="domain" description="Arb2" evidence="1">
    <location>
        <begin position="65"/>
        <end position="135"/>
    </location>
</feature>
<dbReference type="VEuPathDB" id="TrichDB:TVAGG3_1037920"/>
<reference evidence="2" key="2">
    <citation type="journal article" date="2007" name="Science">
        <title>Draft genome sequence of the sexually transmitted pathogen Trichomonas vaginalis.</title>
        <authorList>
            <person name="Carlton J.M."/>
            <person name="Hirt R.P."/>
            <person name="Silva J.C."/>
            <person name="Delcher A.L."/>
            <person name="Schatz M."/>
            <person name="Zhao Q."/>
            <person name="Wortman J.R."/>
            <person name="Bidwell S.L."/>
            <person name="Alsmark U.C.M."/>
            <person name="Besteiro S."/>
            <person name="Sicheritz-Ponten T."/>
            <person name="Noel C.J."/>
            <person name="Dacks J.B."/>
            <person name="Foster P.G."/>
            <person name="Simillion C."/>
            <person name="Van de Peer Y."/>
            <person name="Miranda-Saavedra D."/>
            <person name="Barton G.J."/>
            <person name="Westrop G.D."/>
            <person name="Mueller S."/>
            <person name="Dessi D."/>
            <person name="Fiori P.L."/>
            <person name="Ren Q."/>
            <person name="Paulsen I."/>
            <person name="Zhang H."/>
            <person name="Bastida-Corcuera F.D."/>
            <person name="Simoes-Barbosa A."/>
            <person name="Brown M.T."/>
            <person name="Hayes R.D."/>
            <person name="Mukherjee M."/>
            <person name="Okumura C.Y."/>
            <person name="Schneider R."/>
            <person name="Smith A.J."/>
            <person name="Vanacova S."/>
            <person name="Villalvazo M."/>
            <person name="Haas B.J."/>
            <person name="Pertea M."/>
            <person name="Feldblyum T.V."/>
            <person name="Utterback T.R."/>
            <person name="Shu C.L."/>
            <person name="Osoegawa K."/>
            <person name="de Jong P.J."/>
            <person name="Hrdy I."/>
            <person name="Horvathova L."/>
            <person name="Zubacova Z."/>
            <person name="Dolezal P."/>
            <person name="Malik S.B."/>
            <person name="Logsdon J.M. Jr."/>
            <person name="Henze K."/>
            <person name="Gupta A."/>
            <person name="Wang C.C."/>
            <person name="Dunne R.L."/>
            <person name="Upcroft J.A."/>
            <person name="Upcroft P."/>
            <person name="White O."/>
            <person name="Salzberg S.L."/>
            <person name="Tang P."/>
            <person name="Chiu C.-H."/>
            <person name="Lee Y.-S."/>
            <person name="Embley T.M."/>
            <person name="Coombs G.H."/>
            <person name="Mottram J.C."/>
            <person name="Tachezy J."/>
            <person name="Fraser-Liggett C.M."/>
            <person name="Johnson P.J."/>
        </authorList>
    </citation>
    <scope>NUCLEOTIDE SEQUENCE [LARGE SCALE GENOMIC DNA]</scope>
    <source>
        <strain evidence="2">G3</strain>
    </source>
</reference>
<dbReference type="InterPro" id="IPR029058">
    <property type="entry name" value="AB_hydrolase_fold"/>
</dbReference>
<protein>
    <recommendedName>
        <fullName evidence="1">Arb2 domain-containing protein</fullName>
    </recommendedName>
</protein>
<reference evidence="2" key="1">
    <citation type="submission" date="2006-10" db="EMBL/GenBank/DDBJ databases">
        <authorList>
            <person name="Amadeo P."/>
            <person name="Zhao Q."/>
            <person name="Wortman J."/>
            <person name="Fraser-Liggett C."/>
            <person name="Carlton J."/>
        </authorList>
    </citation>
    <scope>NUCLEOTIDE SEQUENCE</scope>
    <source>
        <strain evidence="2">G3</strain>
    </source>
</reference>
<dbReference type="InterPro" id="IPR053858">
    <property type="entry name" value="Arb2_dom"/>
</dbReference>
<dbReference type="InParanoid" id="A2DTM6"/>